<reference evidence="3" key="1">
    <citation type="submission" date="2018-05" db="EMBL/GenBank/DDBJ databases">
        <authorList>
            <person name="Du Z."/>
            <person name="Wang X."/>
        </authorList>
    </citation>
    <scope>NUCLEOTIDE SEQUENCE [LARGE SCALE GENOMIC DNA]</scope>
    <source>
        <strain evidence="3">CQN31</strain>
    </source>
</reference>
<keyword evidence="3" id="KW-1185">Reference proteome</keyword>
<feature type="region of interest" description="Disordered" evidence="1">
    <location>
        <begin position="52"/>
        <end position="74"/>
    </location>
</feature>
<dbReference type="Proteomes" id="UP000245765">
    <property type="component" value="Unassembled WGS sequence"/>
</dbReference>
<proteinExistence type="predicted"/>
<sequence>MLLLGLAMAGCAPAPPSAELAAASSAPQAAAARLPLSLGQPLGLTGAVHATAAEPAPVPNREIEGPPDRRDPLAPRFEPMVLRQDRPQGMTFGSEHIRDSAPDRSLETFIPGLPLNDVLPGARVRIPFE</sequence>
<evidence type="ECO:0000256" key="1">
    <source>
        <dbReference type="SAM" id="MobiDB-lite"/>
    </source>
</evidence>
<dbReference type="EMBL" id="QGNA01000002">
    <property type="protein sequence ID" value="PWS37575.1"/>
    <property type="molecule type" value="Genomic_DNA"/>
</dbReference>
<comment type="caution">
    <text evidence="2">The sequence shown here is derived from an EMBL/GenBank/DDBJ whole genome shotgun (WGS) entry which is preliminary data.</text>
</comment>
<name>A0A317FFK9_9PROT</name>
<dbReference type="AlphaFoldDB" id="A0A317FFK9"/>
<gene>
    <name evidence="2" type="ORF">DFH01_12190</name>
</gene>
<feature type="compositionally biased region" description="Basic and acidic residues" evidence="1">
    <location>
        <begin position="61"/>
        <end position="73"/>
    </location>
</feature>
<protein>
    <submittedName>
        <fullName evidence="2">Uncharacterized protein</fullName>
    </submittedName>
</protein>
<accession>A0A317FFK9</accession>
<organism evidence="2 3">
    <name type="scientific">Falsiroseomonas bella</name>
    <dbReference type="NCBI Taxonomy" id="2184016"/>
    <lineage>
        <taxon>Bacteria</taxon>
        <taxon>Pseudomonadati</taxon>
        <taxon>Pseudomonadota</taxon>
        <taxon>Alphaproteobacteria</taxon>
        <taxon>Acetobacterales</taxon>
        <taxon>Roseomonadaceae</taxon>
        <taxon>Falsiroseomonas</taxon>
    </lineage>
</organism>
<evidence type="ECO:0000313" key="2">
    <source>
        <dbReference type="EMBL" id="PWS37575.1"/>
    </source>
</evidence>
<evidence type="ECO:0000313" key="3">
    <source>
        <dbReference type="Proteomes" id="UP000245765"/>
    </source>
</evidence>